<evidence type="ECO:0000313" key="3">
    <source>
        <dbReference type="Proteomes" id="UP001044222"/>
    </source>
</evidence>
<keyword evidence="3" id="KW-1185">Reference proteome</keyword>
<dbReference type="EMBL" id="JAFIRN010000018">
    <property type="protein sequence ID" value="KAG5831175.1"/>
    <property type="molecule type" value="Genomic_DNA"/>
</dbReference>
<organism evidence="2 3">
    <name type="scientific">Anguilla anguilla</name>
    <name type="common">European freshwater eel</name>
    <name type="synonym">Muraena anguilla</name>
    <dbReference type="NCBI Taxonomy" id="7936"/>
    <lineage>
        <taxon>Eukaryota</taxon>
        <taxon>Metazoa</taxon>
        <taxon>Chordata</taxon>
        <taxon>Craniata</taxon>
        <taxon>Vertebrata</taxon>
        <taxon>Euteleostomi</taxon>
        <taxon>Actinopterygii</taxon>
        <taxon>Neopterygii</taxon>
        <taxon>Teleostei</taxon>
        <taxon>Anguilliformes</taxon>
        <taxon>Anguillidae</taxon>
        <taxon>Anguilla</taxon>
    </lineage>
</organism>
<sequence length="169" mass="18750">MQRYAHRLNQLSNATQGLSSMESDGWKTEDRDYPYSAHDNKATLQSSIEAYDNGLGRKKFLGEKRQHNSHFCLSHDGTARNDRTQGFSAYQTDYRGCQETDGVYSRRFPRNHLERTRGAAAQADAGFMWFGRHDSKGCAPLGVLAAANLSCLRNPGGTSTGADNAIIEL</sequence>
<name>A0A9D3LLK9_ANGAN</name>
<dbReference type="Proteomes" id="UP001044222">
    <property type="component" value="Chromosome 18"/>
</dbReference>
<dbReference type="PANTHER" id="PTHR35440:SF1">
    <property type="entry name" value="TESTIS-EXPRESSED PROTEIN 36"/>
    <property type="match status" value="1"/>
</dbReference>
<dbReference type="InterPro" id="IPR029369">
    <property type="entry name" value="HDNR"/>
</dbReference>
<proteinExistence type="predicted"/>
<dbReference type="AlphaFoldDB" id="A0A9D3LLK9"/>
<evidence type="ECO:0000259" key="1">
    <source>
        <dbReference type="Pfam" id="PF15115"/>
    </source>
</evidence>
<reference evidence="2" key="1">
    <citation type="submission" date="2021-01" db="EMBL/GenBank/DDBJ databases">
        <title>A chromosome-scale assembly of European eel, Anguilla anguilla.</title>
        <authorList>
            <person name="Henkel C."/>
            <person name="Jong-Raadsen S.A."/>
            <person name="Dufour S."/>
            <person name="Weltzien F.-A."/>
            <person name="Palstra A.P."/>
            <person name="Pelster B."/>
            <person name="Spaink H.P."/>
            <person name="Van Den Thillart G.E."/>
            <person name="Jansen H."/>
            <person name="Zahm M."/>
            <person name="Klopp C."/>
            <person name="Cedric C."/>
            <person name="Louis A."/>
            <person name="Berthelot C."/>
            <person name="Parey E."/>
            <person name="Roest Crollius H."/>
            <person name="Montfort J."/>
            <person name="Robinson-Rechavi M."/>
            <person name="Bucao C."/>
            <person name="Bouchez O."/>
            <person name="Gislard M."/>
            <person name="Lluch J."/>
            <person name="Milhes M."/>
            <person name="Lampietro C."/>
            <person name="Lopez Roques C."/>
            <person name="Donnadieu C."/>
            <person name="Braasch I."/>
            <person name="Desvignes T."/>
            <person name="Postlethwait J."/>
            <person name="Bobe J."/>
            <person name="Guiguen Y."/>
            <person name="Dirks R."/>
        </authorList>
    </citation>
    <scope>NUCLEOTIDE SEQUENCE</scope>
    <source>
        <strain evidence="2">Tag_6206</strain>
        <tissue evidence="2">Liver</tissue>
    </source>
</reference>
<gene>
    <name evidence="2" type="ORF">ANANG_G00301040</name>
</gene>
<protein>
    <recommendedName>
        <fullName evidence="1">Domain of unknown function with conserved HDNR motif domain-containing protein</fullName>
    </recommendedName>
</protein>
<dbReference type="PANTHER" id="PTHR35440">
    <property type="entry name" value="TESTIS-EXPRESSED PROTEIN 36"/>
    <property type="match status" value="1"/>
</dbReference>
<dbReference type="Pfam" id="PF15115">
    <property type="entry name" value="HDNR"/>
    <property type="match status" value="1"/>
</dbReference>
<feature type="domain" description="Domain of unknown function with conserved HDNR motif" evidence="1">
    <location>
        <begin position="27"/>
        <end position="129"/>
    </location>
</feature>
<evidence type="ECO:0000313" key="2">
    <source>
        <dbReference type="EMBL" id="KAG5831175.1"/>
    </source>
</evidence>
<accession>A0A9D3LLK9</accession>
<comment type="caution">
    <text evidence="2">The sequence shown here is derived from an EMBL/GenBank/DDBJ whole genome shotgun (WGS) entry which is preliminary data.</text>
</comment>